<dbReference type="InterPro" id="IPR000477">
    <property type="entry name" value="RT_dom"/>
</dbReference>
<evidence type="ECO:0000313" key="3">
    <source>
        <dbReference type="Proteomes" id="UP001642520"/>
    </source>
</evidence>
<dbReference type="Pfam" id="PF00078">
    <property type="entry name" value="RVT_1"/>
    <property type="match status" value="1"/>
</dbReference>
<reference evidence="2 3" key="1">
    <citation type="submission" date="2024-08" db="EMBL/GenBank/DDBJ databases">
        <authorList>
            <person name="Will J Nash"/>
            <person name="Angela Man"/>
            <person name="Seanna McTaggart"/>
            <person name="Kendall Baker"/>
            <person name="Tom Barker"/>
            <person name="Leah Catchpole"/>
            <person name="Alex Durrant"/>
            <person name="Karim Gharbi"/>
            <person name="Naomi Irish"/>
            <person name="Gemy Kaithakottil"/>
            <person name="Debby Ku"/>
            <person name="Aaliyah Providence"/>
            <person name="Felix Shaw"/>
            <person name="David Swarbreck"/>
            <person name="Chris Watkins"/>
            <person name="Ann M. McCartney"/>
            <person name="Giulio Formenti"/>
            <person name="Alice Mouton"/>
            <person name="Noel Vella"/>
            <person name="Bjorn M von Reumont"/>
            <person name="Adriana Vella"/>
            <person name="Wilfried Haerty"/>
        </authorList>
    </citation>
    <scope>NUCLEOTIDE SEQUENCE [LARGE SCALE GENOMIC DNA]</scope>
</reference>
<dbReference type="PANTHER" id="PTHR33332">
    <property type="entry name" value="REVERSE TRANSCRIPTASE DOMAIN-CONTAINING PROTEIN"/>
    <property type="match status" value="1"/>
</dbReference>
<organism evidence="2 3">
    <name type="scientific">Xylocopa violacea</name>
    <name type="common">Violet carpenter bee</name>
    <name type="synonym">Apis violacea</name>
    <dbReference type="NCBI Taxonomy" id="135666"/>
    <lineage>
        <taxon>Eukaryota</taxon>
        <taxon>Metazoa</taxon>
        <taxon>Ecdysozoa</taxon>
        <taxon>Arthropoda</taxon>
        <taxon>Hexapoda</taxon>
        <taxon>Insecta</taxon>
        <taxon>Pterygota</taxon>
        <taxon>Neoptera</taxon>
        <taxon>Endopterygota</taxon>
        <taxon>Hymenoptera</taxon>
        <taxon>Apocrita</taxon>
        <taxon>Aculeata</taxon>
        <taxon>Apoidea</taxon>
        <taxon>Anthophila</taxon>
        <taxon>Apidae</taxon>
        <taxon>Xylocopa</taxon>
        <taxon>Xylocopa</taxon>
    </lineage>
</organism>
<feature type="domain" description="Reverse transcriptase" evidence="1">
    <location>
        <begin position="1"/>
        <end position="155"/>
    </location>
</feature>
<dbReference type="PROSITE" id="PS50878">
    <property type="entry name" value="RT_POL"/>
    <property type="match status" value="1"/>
</dbReference>
<dbReference type="SUPFAM" id="SSF56672">
    <property type="entry name" value="DNA/RNA polymerases"/>
    <property type="match status" value="1"/>
</dbReference>
<gene>
    <name evidence="2" type="ORF">XYLVIOL_LOCUS1441</name>
</gene>
<evidence type="ECO:0000313" key="2">
    <source>
        <dbReference type="EMBL" id="CAL7935175.1"/>
    </source>
</evidence>
<evidence type="ECO:0000259" key="1">
    <source>
        <dbReference type="PROSITE" id="PS50878"/>
    </source>
</evidence>
<protein>
    <recommendedName>
        <fullName evidence="1">Reverse transcriptase domain-containing protein</fullName>
    </recommendedName>
</protein>
<comment type="caution">
    <text evidence="2">The sequence shown here is derived from an EMBL/GenBank/DDBJ whole genome shotgun (WGS) entry which is preliminary data.</text>
</comment>
<dbReference type="Proteomes" id="UP001642520">
    <property type="component" value="Unassembled WGS sequence"/>
</dbReference>
<dbReference type="InterPro" id="IPR043502">
    <property type="entry name" value="DNA/RNA_pol_sf"/>
</dbReference>
<name>A0ABP1N6F7_XYLVO</name>
<keyword evidence="3" id="KW-1185">Reference proteome</keyword>
<proteinExistence type="predicted"/>
<sequence length="306" mass="34874">MVLLDVQKAFDTVWTLKLTKIIQNFLEDRTHNPSIHIKQTPFSTHHIPAGVPQGSVLGPILFNIYINDISTSNKVHTDIYADYTVLFTSKTATTNLQTHLNAVTDHFTNWKLTVNPDKTKAILFTFKKFPPPPCLTIPNQQITWHKTVKYLGLQLDSKLTWKHAIQDRVRKTTHALKTLYPLIGRGPIPIAHKIHQYKACARPIPTYGAQVWGTAATSHILKAQRTQNKCLRTITGKNTDYNIKKLHSDTKTTFLVRHINNFTKNTIHKLHQNPLVNSIANYDINEIPLKNKTNYPKLPSTQLTSI</sequence>
<dbReference type="EMBL" id="CAXAJV020001283">
    <property type="protein sequence ID" value="CAL7935175.1"/>
    <property type="molecule type" value="Genomic_DNA"/>
</dbReference>
<accession>A0ABP1N6F7</accession>